<dbReference type="AlphaFoldDB" id="A0A815XDD0"/>
<gene>
    <name evidence="9" type="ORF">BJG266_LOCUS46598</name>
    <name evidence="10" type="ORF">QVE165_LOCUS63631</name>
</gene>
<evidence type="ECO:0000313" key="12">
    <source>
        <dbReference type="Proteomes" id="UP000663877"/>
    </source>
</evidence>
<evidence type="ECO:0000256" key="5">
    <source>
        <dbReference type="ARBA" id="ARBA00023136"/>
    </source>
</evidence>
<accession>A0A815XDD0</accession>
<evidence type="ECO:0000256" key="6">
    <source>
        <dbReference type="SAM" id="Phobius"/>
    </source>
</evidence>
<dbReference type="GO" id="GO:0005886">
    <property type="term" value="C:plasma membrane"/>
    <property type="evidence" value="ECO:0007669"/>
    <property type="project" value="UniProtKB-SubCell"/>
</dbReference>
<organism evidence="9 12">
    <name type="scientific">Adineta steineri</name>
    <dbReference type="NCBI Taxonomy" id="433720"/>
    <lineage>
        <taxon>Eukaryota</taxon>
        <taxon>Metazoa</taxon>
        <taxon>Spiralia</taxon>
        <taxon>Gnathifera</taxon>
        <taxon>Rotifera</taxon>
        <taxon>Eurotatoria</taxon>
        <taxon>Bdelloidea</taxon>
        <taxon>Adinetida</taxon>
        <taxon>Adinetidae</taxon>
        <taxon>Adineta</taxon>
    </lineage>
</organism>
<feature type="signal peptide" evidence="7">
    <location>
        <begin position="1"/>
        <end position="22"/>
    </location>
</feature>
<comment type="caution">
    <text evidence="9">The sequence shown here is derived from an EMBL/GenBank/DDBJ whole genome shotgun (WGS) entry which is preliminary data.</text>
</comment>
<evidence type="ECO:0000256" key="3">
    <source>
        <dbReference type="ARBA" id="ARBA00022692"/>
    </source>
</evidence>
<feature type="transmembrane region" description="Helical" evidence="6">
    <location>
        <begin position="32"/>
        <end position="51"/>
    </location>
</feature>
<keyword evidence="4 6" id="KW-1133">Transmembrane helix</keyword>
<dbReference type="Pfam" id="PF13396">
    <property type="entry name" value="PLDc_N"/>
    <property type="match status" value="1"/>
</dbReference>
<comment type="subcellular location">
    <subcellularLocation>
        <location evidence="1">Cell membrane</location>
        <topology evidence="1">Multi-pass membrane protein</topology>
    </subcellularLocation>
</comment>
<protein>
    <recommendedName>
        <fullName evidence="8">Cardiolipin synthase N-terminal domain-containing protein</fullName>
    </recommendedName>
</protein>
<name>A0A815XDD0_9BILA</name>
<keyword evidence="3 6" id="KW-0812">Transmembrane</keyword>
<keyword evidence="7" id="KW-0732">Signal</keyword>
<sequence length="93" mass="9747">MHSVISAATILLLTALIPGVDATLSVTIGSTVGGVLGLIILILDIVAIFELVTSSGRDLFSKVIWVLIILLFPIGGLILYWCCARSGSGHQDI</sequence>
<evidence type="ECO:0000256" key="1">
    <source>
        <dbReference type="ARBA" id="ARBA00004651"/>
    </source>
</evidence>
<dbReference type="InterPro" id="IPR027379">
    <property type="entry name" value="CLS_N"/>
</dbReference>
<dbReference type="Proteomes" id="UP000663877">
    <property type="component" value="Unassembled WGS sequence"/>
</dbReference>
<keyword evidence="11" id="KW-1185">Reference proteome</keyword>
<dbReference type="EMBL" id="CAJNOM010005334">
    <property type="protein sequence ID" value="CAF1663039.1"/>
    <property type="molecule type" value="Genomic_DNA"/>
</dbReference>
<evidence type="ECO:0000256" key="4">
    <source>
        <dbReference type="ARBA" id="ARBA00022989"/>
    </source>
</evidence>
<evidence type="ECO:0000259" key="8">
    <source>
        <dbReference type="Pfam" id="PF13396"/>
    </source>
</evidence>
<feature type="domain" description="Cardiolipin synthase N-terminal" evidence="8">
    <location>
        <begin position="42"/>
        <end position="82"/>
    </location>
</feature>
<keyword evidence="2" id="KW-1003">Cell membrane</keyword>
<evidence type="ECO:0000313" key="10">
    <source>
        <dbReference type="EMBL" id="CAF1663039.1"/>
    </source>
</evidence>
<dbReference type="EMBL" id="CAJNOI010004934">
    <property type="protein sequence ID" value="CAF1556098.1"/>
    <property type="molecule type" value="Genomic_DNA"/>
</dbReference>
<reference evidence="9" key="1">
    <citation type="submission" date="2021-02" db="EMBL/GenBank/DDBJ databases">
        <authorList>
            <person name="Nowell W R."/>
        </authorList>
    </citation>
    <scope>NUCLEOTIDE SEQUENCE</scope>
</reference>
<keyword evidence="5 6" id="KW-0472">Membrane</keyword>
<evidence type="ECO:0000313" key="11">
    <source>
        <dbReference type="Proteomes" id="UP000663832"/>
    </source>
</evidence>
<dbReference type="Proteomes" id="UP000663832">
    <property type="component" value="Unassembled WGS sequence"/>
</dbReference>
<feature type="transmembrane region" description="Helical" evidence="6">
    <location>
        <begin position="63"/>
        <end position="81"/>
    </location>
</feature>
<evidence type="ECO:0000256" key="2">
    <source>
        <dbReference type="ARBA" id="ARBA00022475"/>
    </source>
</evidence>
<proteinExistence type="predicted"/>
<evidence type="ECO:0000313" key="9">
    <source>
        <dbReference type="EMBL" id="CAF1556098.1"/>
    </source>
</evidence>
<feature type="chain" id="PRO_5035687987" description="Cardiolipin synthase N-terminal domain-containing protein" evidence="7">
    <location>
        <begin position="23"/>
        <end position="93"/>
    </location>
</feature>
<evidence type="ECO:0000256" key="7">
    <source>
        <dbReference type="SAM" id="SignalP"/>
    </source>
</evidence>